<evidence type="ECO:0000256" key="5">
    <source>
        <dbReference type="ARBA" id="ARBA00022989"/>
    </source>
</evidence>
<dbReference type="InterPro" id="IPR051907">
    <property type="entry name" value="DoxX-like_oxidoreductase"/>
</dbReference>
<keyword evidence="6 7" id="KW-0472">Membrane</keyword>
<proteinExistence type="inferred from homology"/>
<reference evidence="8 9" key="1">
    <citation type="submission" date="2020-02" db="EMBL/GenBank/DDBJ databases">
        <title>Balneolaceae bacterium YR4-1, complete genome.</title>
        <authorList>
            <person name="Li Y."/>
            <person name="Wu S."/>
        </authorList>
    </citation>
    <scope>NUCLEOTIDE SEQUENCE [LARGE SCALE GENOMIC DNA]</scope>
    <source>
        <strain evidence="8 9">YR4-1</strain>
    </source>
</reference>
<feature type="transmembrane region" description="Helical" evidence="7">
    <location>
        <begin position="83"/>
        <end position="102"/>
    </location>
</feature>
<accession>A0A6M1SYR1</accession>
<dbReference type="PANTHER" id="PTHR33452:SF1">
    <property type="entry name" value="INNER MEMBRANE PROTEIN YPHA-RELATED"/>
    <property type="match status" value="1"/>
</dbReference>
<keyword evidence="4 7" id="KW-0812">Transmembrane</keyword>
<organism evidence="8 9">
    <name type="scientific">Halalkalibaculum roseum</name>
    <dbReference type="NCBI Taxonomy" id="2709311"/>
    <lineage>
        <taxon>Bacteria</taxon>
        <taxon>Pseudomonadati</taxon>
        <taxon>Balneolota</taxon>
        <taxon>Balneolia</taxon>
        <taxon>Balneolales</taxon>
        <taxon>Balneolaceae</taxon>
        <taxon>Halalkalibaculum</taxon>
    </lineage>
</organism>
<keyword evidence="3" id="KW-1003">Cell membrane</keyword>
<feature type="transmembrane region" description="Helical" evidence="7">
    <location>
        <begin position="12"/>
        <end position="30"/>
    </location>
</feature>
<evidence type="ECO:0000256" key="6">
    <source>
        <dbReference type="ARBA" id="ARBA00023136"/>
    </source>
</evidence>
<comment type="subcellular location">
    <subcellularLocation>
        <location evidence="1">Cell membrane</location>
        <topology evidence="1">Multi-pass membrane protein</topology>
    </subcellularLocation>
</comment>
<comment type="caution">
    <text evidence="8">The sequence shown here is derived from an EMBL/GenBank/DDBJ whole genome shotgun (WGS) entry which is preliminary data.</text>
</comment>
<comment type="similarity">
    <text evidence="2">Belongs to the DoxX family.</text>
</comment>
<dbReference type="InterPro" id="IPR032808">
    <property type="entry name" value="DoxX"/>
</dbReference>
<keyword evidence="9" id="KW-1185">Reference proteome</keyword>
<name>A0A6M1SYR1_9BACT</name>
<gene>
    <name evidence="8" type="ORF">G3570_12490</name>
</gene>
<evidence type="ECO:0000256" key="4">
    <source>
        <dbReference type="ARBA" id="ARBA00022692"/>
    </source>
</evidence>
<dbReference type="Pfam" id="PF07681">
    <property type="entry name" value="DoxX"/>
    <property type="match status" value="1"/>
</dbReference>
<keyword evidence="5 7" id="KW-1133">Transmembrane helix</keyword>
<evidence type="ECO:0000256" key="2">
    <source>
        <dbReference type="ARBA" id="ARBA00006679"/>
    </source>
</evidence>
<dbReference type="AlphaFoldDB" id="A0A6M1SYR1"/>
<evidence type="ECO:0000313" key="9">
    <source>
        <dbReference type="Proteomes" id="UP000473278"/>
    </source>
</evidence>
<dbReference type="Proteomes" id="UP000473278">
    <property type="component" value="Unassembled WGS sequence"/>
</dbReference>
<evidence type="ECO:0000256" key="3">
    <source>
        <dbReference type="ARBA" id="ARBA00022475"/>
    </source>
</evidence>
<protein>
    <submittedName>
        <fullName evidence="8">DoxX family protein</fullName>
    </submittedName>
</protein>
<evidence type="ECO:0000256" key="7">
    <source>
        <dbReference type="SAM" id="Phobius"/>
    </source>
</evidence>
<evidence type="ECO:0000256" key="1">
    <source>
        <dbReference type="ARBA" id="ARBA00004651"/>
    </source>
</evidence>
<dbReference type="GO" id="GO:0005886">
    <property type="term" value="C:plasma membrane"/>
    <property type="evidence" value="ECO:0007669"/>
    <property type="project" value="UniProtKB-SubCell"/>
</dbReference>
<sequence>MRRRDFAPYHHIGILILRIGLGIMMMLHGYPKLFGGPEMWADLGTATQSIGIDFAPVFFGFMASITEFFGGLFLLLGLFFRPALLFLIIVMIVAAASHIAAGDGFTDISHSVELAIVFTGMLFIGAGEYSLDNKLNNRNRRRY</sequence>
<feature type="transmembrane region" description="Helical" evidence="7">
    <location>
        <begin position="114"/>
        <end position="131"/>
    </location>
</feature>
<evidence type="ECO:0000313" key="8">
    <source>
        <dbReference type="EMBL" id="NGP77458.1"/>
    </source>
</evidence>
<dbReference type="RefSeq" id="WP_165142884.1">
    <property type="nucleotide sequence ID" value="NZ_JAALLT010000004.1"/>
</dbReference>
<feature type="transmembrane region" description="Helical" evidence="7">
    <location>
        <begin position="50"/>
        <end position="76"/>
    </location>
</feature>
<dbReference type="PANTHER" id="PTHR33452">
    <property type="entry name" value="OXIDOREDUCTASE CATD-RELATED"/>
    <property type="match status" value="1"/>
</dbReference>
<dbReference type="EMBL" id="JAALLT010000004">
    <property type="protein sequence ID" value="NGP77458.1"/>
    <property type="molecule type" value="Genomic_DNA"/>
</dbReference>